<dbReference type="Proteomes" id="UP000744676">
    <property type="component" value="Unassembled WGS sequence"/>
</dbReference>
<comment type="caution">
    <text evidence="1">The sequence shown here is derived from an EMBL/GenBank/DDBJ whole genome shotgun (WGS) entry which is preliminary data.</text>
</comment>
<reference evidence="1 2" key="1">
    <citation type="journal article" date="2020" name="Front. Microbiol.">
        <title>Phenotypic and Genetic Characterization of the Cheese Ripening Yeast Geotrichum candidum.</title>
        <authorList>
            <person name="Perkins V."/>
            <person name="Vignola S."/>
            <person name="Lessard M.H."/>
            <person name="Plante P.L."/>
            <person name="Corbeil J."/>
            <person name="Dugat-Bony E."/>
            <person name="Frenette M."/>
            <person name="Labrie S."/>
        </authorList>
    </citation>
    <scope>NUCLEOTIDE SEQUENCE [LARGE SCALE GENOMIC DNA]</scope>
    <source>
        <strain evidence="1 2">LMA-1147</strain>
    </source>
</reference>
<proteinExistence type="predicted"/>
<gene>
    <name evidence="1" type="ORF">D0Z00_003758</name>
</gene>
<dbReference type="EMBL" id="QVQA01000192">
    <property type="protein sequence ID" value="KAF5093973.1"/>
    <property type="molecule type" value="Genomic_DNA"/>
</dbReference>
<organism evidence="1 2">
    <name type="scientific">Geotrichum galactomycetum</name>
    <dbReference type="NCBI Taxonomy" id="27317"/>
    <lineage>
        <taxon>Eukaryota</taxon>
        <taxon>Fungi</taxon>
        <taxon>Dikarya</taxon>
        <taxon>Ascomycota</taxon>
        <taxon>Saccharomycotina</taxon>
        <taxon>Dipodascomycetes</taxon>
        <taxon>Dipodascales</taxon>
        <taxon>Dipodascaceae</taxon>
        <taxon>Geotrichum</taxon>
    </lineage>
</organism>
<evidence type="ECO:0000313" key="1">
    <source>
        <dbReference type="EMBL" id="KAF5093973.1"/>
    </source>
</evidence>
<keyword evidence="2" id="KW-1185">Reference proteome</keyword>
<accession>A0ACB6V0C8</accession>
<evidence type="ECO:0000313" key="2">
    <source>
        <dbReference type="Proteomes" id="UP000744676"/>
    </source>
</evidence>
<protein>
    <submittedName>
        <fullName evidence="1">Uncharacterized protein</fullName>
    </submittedName>
</protein>
<sequence>MNISTSTIAQSRRKPTQNIIDDEDASELRLGPEFNIQQISHDNVETPLITLNLSETRLLINAALKERRRQENGGDLGDADGNDNDEDEDFSNSNDLATKASNLATTLGRIGVVTVATVKCFYLYKVLLGKKFDSEEEEKVAFSETHLKAALITRKALEKNAGIFIKLGQHISALTYLFPPEWTETMIPLQDCCPVSSIESIDEMMKADLGTSLQKEFVDFDPVPLGTASLAQVHRARLRSTGEEVAIKFQHPSLKEFVPLDVLMTRTVFAIMDYIFPEYPMVWLADEMQESIYVELDFTNEARNAKKTSDYFKEFYDVTALRIPEVYSANPRVMVMEFLGGGRPDDLAFLDKHKISRADLSSCFAHIFNNMIFTPNVGLHCDPHAGNIAIRPLKNSSRNYEIILYDHGLYRDVPTDIRRSYAHFWLALIDKNESAMRKYAKEFAGISDDQFKLFSAAITGRDFENAVNNVVSKRSHREIENMASSIANDGLVSQIMLMLHSMPRIVLLILKTNDLTRYLDEKLDSPLGVERTFLVMASYCAKTVYEEGREIIMRKHNHWSLSRWAGLLSNWWRYFKRQQQLFIYDSSMYFRNLL</sequence>
<name>A0ACB6V0C8_9ASCO</name>